<organism evidence="3 4">
    <name type="scientific">Nocardia fluminea</name>
    <dbReference type="NCBI Taxonomy" id="134984"/>
    <lineage>
        <taxon>Bacteria</taxon>
        <taxon>Bacillati</taxon>
        <taxon>Actinomycetota</taxon>
        <taxon>Actinomycetes</taxon>
        <taxon>Mycobacteriales</taxon>
        <taxon>Nocardiaceae</taxon>
        <taxon>Nocardia</taxon>
    </lineage>
</organism>
<dbReference type="RefSeq" id="WP_170112126.1">
    <property type="nucleotide sequence ID" value="NZ_PJMW01000002.1"/>
</dbReference>
<feature type="transmembrane region" description="Helical" evidence="1">
    <location>
        <begin position="250"/>
        <end position="275"/>
    </location>
</feature>
<sequence>MAIQVNPQTYYDAATSCAKVNSEFLSALSALWKSLQNSGEMAGSYDKVTKWGSDYDEHSLDLLSTSASFSNALANFSNILNTAGNNWAYSNWNANPDTTKGAAPTLPIHVPQGLVFQNDIQAPPSSCGGDAKGLDTSIPGLLSQIGYTVPNGDRDKLLSAAEAWKKFTESAAVKNAEAEIKKISSAFDSAGTNAPDLNDVKSHLTTLAGGASAITAVSGTLSSSVGEHQTSLVAFRSDLDTHVNDLMRELLTIAAVTVGVMVLTEILTIGIATLGPVEAEAAAGAAAGAAAITAGAARIRKLWDICRLFQTLELGVGIALTADAAHPLGVQSALDDIASLTAVAVAGAFVAEMAKGGKQRVADSGIEQEMRDLMSRESLDKCGALAKLWDLADAAKRQRIKKTQKAHDCRQSSGGGGR</sequence>
<evidence type="ECO:0000259" key="2">
    <source>
        <dbReference type="Pfam" id="PF15606"/>
    </source>
</evidence>
<dbReference type="InterPro" id="IPR028947">
    <property type="entry name" value="Ntox34"/>
</dbReference>
<feature type="domain" description="Bacterial toxin 34" evidence="2">
    <location>
        <begin position="353"/>
        <end position="412"/>
    </location>
</feature>
<dbReference type="AlphaFoldDB" id="A0A2N3VCP2"/>
<dbReference type="Proteomes" id="UP000233766">
    <property type="component" value="Unassembled WGS sequence"/>
</dbReference>
<reference evidence="3 4" key="1">
    <citation type="submission" date="2017-12" db="EMBL/GenBank/DDBJ databases">
        <title>Sequencing the genomes of 1000 Actinobacteria strains.</title>
        <authorList>
            <person name="Klenk H.-P."/>
        </authorList>
    </citation>
    <scope>NUCLEOTIDE SEQUENCE [LARGE SCALE GENOMIC DNA]</scope>
    <source>
        <strain evidence="3 4">DSM 44489</strain>
    </source>
</reference>
<keyword evidence="1" id="KW-0472">Membrane</keyword>
<keyword evidence="1" id="KW-0812">Transmembrane</keyword>
<name>A0A2N3VCP2_9NOCA</name>
<keyword evidence="4" id="KW-1185">Reference proteome</keyword>
<accession>A0A2N3VCP2</accession>
<proteinExistence type="predicted"/>
<dbReference type="EMBL" id="PJMW01000002">
    <property type="protein sequence ID" value="PKV79375.1"/>
    <property type="molecule type" value="Genomic_DNA"/>
</dbReference>
<dbReference type="Pfam" id="PF15606">
    <property type="entry name" value="Ntox34"/>
    <property type="match status" value="1"/>
</dbReference>
<evidence type="ECO:0000313" key="3">
    <source>
        <dbReference type="EMBL" id="PKV79375.1"/>
    </source>
</evidence>
<gene>
    <name evidence="3" type="ORF">ATK86_3767</name>
</gene>
<keyword evidence="1" id="KW-1133">Transmembrane helix</keyword>
<feature type="transmembrane region" description="Helical" evidence="1">
    <location>
        <begin position="281"/>
        <end position="299"/>
    </location>
</feature>
<evidence type="ECO:0000256" key="1">
    <source>
        <dbReference type="SAM" id="Phobius"/>
    </source>
</evidence>
<comment type="caution">
    <text evidence="3">The sequence shown here is derived from an EMBL/GenBank/DDBJ whole genome shotgun (WGS) entry which is preliminary data.</text>
</comment>
<evidence type="ECO:0000313" key="4">
    <source>
        <dbReference type="Proteomes" id="UP000233766"/>
    </source>
</evidence>
<protein>
    <submittedName>
        <fullName evidence="3">Putative RNase toxin 34 of polymorphic toxin system</fullName>
    </submittedName>
</protein>